<dbReference type="Proteomes" id="UP000606974">
    <property type="component" value="Unassembled WGS sequence"/>
</dbReference>
<evidence type="ECO:0000256" key="1">
    <source>
        <dbReference type="SAM" id="MobiDB-lite"/>
    </source>
</evidence>
<protein>
    <recommendedName>
        <fullName evidence="4">Chromo domain-containing protein</fullName>
    </recommendedName>
</protein>
<proteinExistence type="predicted"/>
<feature type="compositionally biased region" description="Polar residues" evidence="1">
    <location>
        <begin position="154"/>
        <end position="163"/>
    </location>
</feature>
<keyword evidence="3" id="KW-1185">Reference proteome</keyword>
<gene>
    <name evidence="2" type="ORF">GJ744_009653</name>
</gene>
<name>A0A8H7AJA8_9EURO</name>
<comment type="caution">
    <text evidence="2">The sequence shown here is derived from an EMBL/GenBank/DDBJ whole genome shotgun (WGS) entry which is preliminary data.</text>
</comment>
<accession>A0A8H7AJA8</accession>
<evidence type="ECO:0008006" key="4">
    <source>
        <dbReference type="Google" id="ProtNLM"/>
    </source>
</evidence>
<sequence length="163" mass="18449">MQEDSPPPAEASTPHDKHLRKGRVEYLVEWVPTWEQGDSLSNLDKAVGEYEDMQRLFDDGGKGFGGEYQQERKKRTLARAKLDSGNETGIIDEVDYEDHDDDYKSDSLYVTSEDGSCGDVEEGTDDDTMVAGGCRGGDSHYSTRYQRERRQHMNMISSRRNSA</sequence>
<dbReference type="AlphaFoldDB" id="A0A8H7AJA8"/>
<feature type="compositionally biased region" description="Acidic residues" evidence="1">
    <location>
        <begin position="119"/>
        <end position="128"/>
    </location>
</feature>
<reference evidence="2" key="1">
    <citation type="submission" date="2020-02" db="EMBL/GenBank/DDBJ databases">
        <authorList>
            <person name="Palmer J.M."/>
        </authorList>
    </citation>
    <scope>NUCLEOTIDE SEQUENCE</scope>
    <source>
        <strain evidence="2">EPUS1.4</strain>
        <tissue evidence="2">Thallus</tissue>
    </source>
</reference>
<dbReference type="CDD" id="cd00024">
    <property type="entry name" value="CD_CSD"/>
    <property type="match status" value="1"/>
</dbReference>
<dbReference type="EMBL" id="JAACFV010000059">
    <property type="protein sequence ID" value="KAF7508071.1"/>
    <property type="molecule type" value="Genomic_DNA"/>
</dbReference>
<evidence type="ECO:0000313" key="3">
    <source>
        <dbReference type="Proteomes" id="UP000606974"/>
    </source>
</evidence>
<feature type="region of interest" description="Disordered" evidence="1">
    <location>
        <begin position="95"/>
        <end position="163"/>
    </location>
</feature>
<feature type="region of interest" description="Disordered" evidence="1">
    <location>
        <begin position="1"/>
        <end position="20"/>
    </location>
</feature>
<evidence type="ECO:0000313" key="2">
    <source>
        <dbReference type="EMBL" id="KAF7508071.1"/>
    </source>
</evidence>
<organism evidence="2 3">
    <name type="scientific">Endocarpon pusillum</name>
    <dbReference type="NCBI Taxonomy" id="364733"/>
    <lineage>
        <taxon>Eukaryota</taxon>
        <taxon>Fungi</taxon>
        <taxon>Dikarya</taxon>
        <taxon>Ascomycota</taxon>
        <taxon>Pezizomycotina</taxon>
        <taxon>Eurotiomycetes</taxon>
        <taxon>Chaetothyriomycetidae</taxon>
        <taxon>Verrucariales</taxon>
        <taxon>Verrucariaceae</taxon>
        <taxon>Endocarpon</taxon>
    </lineage>
</organism>